<keyword evidence="5 13" id="KW-0444">Lipid biosynthesis</keyword>
<keyword evidence="9 13" id="KW-0418">Kinase</keyword>
<keyword evidence="14" id="KW-0812">Transmembrane</keyword>
<dbReference type="PANTHER" id="PTHR42724">
    <property type="entry name" value="TETRAACYLDISACCHARIDE 4'-KINASE"/>
    <property type="match status" value="1"/>
</dbReference>
<dbReference type="HAMAP" id="MF_00409">
    <property type="entry name" value="LpxK"/>
    <property type="match status" value="1"/>
</dbReference>
<comment type="function">
    <text evidence="1 13">Transfers the gamma-phosphate of ATP to the 4'-position of a tetraacyldisaccharide 1-phosphate intermediate (termed DS-1-P) to form tetraacyldisaccharide 1,4'-bis-phosphate (lipid IVA).</text>
</comment>
<evidence type="ECO:0000256" key="2">
    <source>
        <dbReference type="ARBA" id="ARBA00004870"/>
    </source>
</evidence>
<keyword evidence="14" id="KW-1133">Transmembrane helix</keyword>
<evidence type="ECO:0000256" key="6">
    <source>
        <dbReference type="ARBA" id="ARBA00022556"/>
    </source>
</evidence>
<comment type="caution">
    <text evidence="15">The sequence shown here is derived from an EMBL/GenBank/DDBJ whole genome shotgun (WGS) entry which is preliminary data.</text>
</comment>
<evidence type="ECO:0000256" key="5">
    <source>
        <dbReference type="ARBA" id="ARBA00022516"/>
    </source>
</evidence>
<protein>
    <recommendedName>
        <fullName evidence="4 13">Tetraacyldisaccharide 4'-kinase</fullName>
        <ecNumber evidence="3 13">2.7.1.130</ecNumber>
    </recommendedName>
    <alternativeName>
        <fullName evidence="12 13">Lipid A 4'-kinase</fullName>
    </alternativeName>
</protein>
<dbReference type="GO" id="GO:0005524">
    <property type="term" value="F:ATP binding"/>
    <property type="evidence" value="ECO:0007669"/>
    <property type="project" value="UniProtKB-UniRule"/>
</dbReference>
<evidence type="ECO:0000256" key="9">
    <source>
        <dbReference type="ARBA" id="ARBA00022777"/>
    </source>
</evidence>
<keyword evidence="11 13" id="KW-0443">Lipid metabolism</keyword>
<dbReference type="Proteomes" id="UP000230282">
    <property type="component" value="Unassembled WGS sequence"/>
</dbReference>
<comment type="similarity">
    <text evidence="13">Belongs to the LpxK family.</text>
</comment>
<evidence type="ECO:0000256" key="10">
    <source>
        <dbReference type="ARBA" id="ARBA00022840"/>
    </source>
</evidence>
<dbReference type="GO" id="GO:0009245">
    <property type="term" value="P:lipid A biosynthetic process"/>
    <property type="evidence" value="ECO:0007669"/>
    <property type="project" value="UniProtKB-UniRule"/>
</dbReference>
<proteinExistence type="inferred from homology"/>
<evidence type="ECO:0000256" key="3">
    <source>
        <dbReference type="ARBA" id="ARBA00012071"/>
    </source>
</evidence>
<evidence type="ECO:0000256" key="1">
    <source>
        <dbReference type="ARBA" id="ARBA00002274"/>
    </source>
</evidence>
<evidence type="ECO:0000313" key="16">
    <source>
        <dbReference type="Proteomes" id="UP000230282"/>
    </source>
</evidence>
<dbReference type="AlphaFoldDB" id="A0A2M8RW72"/>
<evidence type="ECO:0000256" key="4">
    <source>
        <dbReference type="ARBA" id="ARBA00016436"/>
    </source>
</evidence>
<organism evidence="15 16">
    <name type="scientific">Caviibacterium pharyngocola</name>
    <dbReference type="NCBI Taxonomy" id="28159"/>
    <lineage>
        <taxon>Bacteria</taxon>
        <taxon>Pseudomonadati</taxon>
        <taxon>Pseudomonadota</taxon>
        <taxon>Gammaproteobacteria</taxon>
        <taxon>Pasteurellales</taxon>
        <taxon>Pasteurellaceae</taxon>
        <taxon>Caviibacterium</taxon>
    </lineage>
</organism>
<dbReference type="OrthoDB" id="9766423at2"/>
<accession>A0A2M8RW72</accession>
<comment type="catalytic activity">
    <reaction evidence="13">
        <text>a lipid A disaccharide + ATP = a lipid IVA + ADP + H(+)</text>
        <dbReference type="Rhea" id="RHEA:67840"/>
        <dbReference type="ChEBI" id="CHEBI:15378"/>
        <dbReference type="ChEBI" id="CHEBI:30616"/>
        <dbReference type="ChEBI" id="CHEBI:176343"/>
        <dbReference type="ChEBI" id="CHEBI:176425"/>
        <dbReference type="ChEBI" id="CHEBI:456216"/>
        <dbReference type="EC" id="2.7.1.130"/>
    </reaction>
</comment>
<keyword evidence="8 13" id="KW-0547">Nucleotide-binding</keyword>
<dbReference type="EC" id="2.7.1.130" evidence="3 13"/>
<feature type="transmembrane region" description="Helical" evidence="14">
    <location>
        <begin position="12"/>
        <end position="31"/>
    </location>
</feature>
<evidence type="ECO:0000256" key="14">
    <source>
        <dbReference type="SAM" id="Phobius"/>
    </source>
</evidence>
<evidence type="ECO:0000313" key="15">
    <source>
        <dbReference type="EMBL" id="PJG83129.1"/>
    </source>
</evidence>
<keyword evidence="7 13" id="KW-0808">Transferase</keyword>
<reference evidence="15 16" key="1">
    <citation type="submission" date="2017-11" db="EMBL/GenBank/DDBJ databases">
        <title>Reclassification of Bisgaard taxon 5 as Caviibacterium pharyngocola gen. nov., sp. nov.</title>
        <authorList>
            <person name="Christensen H."/>
        </authorList>
    </citation>
    <scope>NUCLEOTIDE SEQUENCE [LARGE SCALE GENOMIC DNA]</scope>
    <source>
        <strain evidence="15 16">7_3</strain>
    </source>
</reference>
<keyword evidence="10 13" id="KW-0067">ATP-binding</keyword>
<keyword evidence="6 13" id="KW-0441">Lipid A biosynthesis</keyword>
<dbReference type="Pfam" id="PF02606">
    <property type="entry name" value="LpxK"/>
    <property type="match status" value="1"/>
</dbReference>
<comment type="pathway">
    <text evidence="2 13">Glycolipid biosynthesis; lipid IV(A) biosynthesis; lipid IV(A) from (3R)-3-hydroxytetradecanoyl-[acyl-carrier-protein] and UDP-N-acetyl-alpha-D-glucosamine: step 6/6.</text>
</comment>
<dbReference type="RefSeq" id="WP_100296818.1">
    <property type="nucleotide sequence ID" value="NZ_PHGZ01000013.1"/>
</dbReference>
<evidence type="ECO:0000256" key="7">
    <source>
        <dbReference type="ARBA" id="ARBA00022679"/>
    </source>
</evidence>
<dbReference type="UniPathway" id="UPA00359">
    <property type="reaction ID" value="UER00482"/>
</dbReference>
<dbReference type="GO" id="GO:0009029">
    <property type="term" value="F:lipid-A 4'-kinase activity"/>
    <property type="evidence" value="ECO:0007669"/>
    <property type="project" value="UniProtKB-UniRule"/>
</dbReference>
<sequence>MKFWYSSDGFSTLLKWLLSPFSLLFYLIAALRRQLLQKGVISSYRAPVPVVIVGNLSVGGNGKTPVVVWLVRQLQQQGLNVGVISRGYGSRSEVYPRLVSAQDDPIQSGDEPLLIAKRTGAPVCISPNRREAVECLLSHHPCDVIISDDGLQHYKLQRDVEIVVMDAERGLGNGFVLPAGPLREGKSRLACVDLIIANGREHPYASAVMRLIPQYAINLLSGEKRLLSEFRGQAVTAVAGIGNPQRFFTMLRDLNIDPQETHAFSDHQHFDAASFAKFTQNRPLFMTEKDAVKCGEFAQRNWWYVPVDAEISGQSAEELIRKIVKGVKGER</sequence>
<name>A0A2M8RW72_9PAST</name>
<dbReference type="GO" id="GO:0005886">
    <property type="term" value="C:plasma membrane"/>
    <property type="evidence" value="ECO:0007669"/>
    <property type="project" value="TreeGrafter"/>
</dbReference>
<evidence type="ECO:0000256" key="11">
    <source>
        <dbReference type="ARBA" id="ARBA00023098"/>
    </source>
</evidence>
<keyword evidence="14" id="KW-0472">Membrane</keyword>
<dbReference type="InterPro" id="IPR003758">
    <property type="entry name" value="LpxK"/>
</dbReference>
<dbReference type="GO" id="GO:0009244">
    <property type="term" value="P:lipopolysaccharide core region biosynthetic process"/>
    <property type="evidence" value="ECO:0007669"/>
    <property type="project" value="TreeGrafter"/>
</dbReference>
<evidence type="ECO:0000256" key="12">
    <source>
        <dbReference type="ARBA" id="ARBA00029757"/>
    </source>
</evidence>
<feature type="binding site" evidence="13">
    <location>
        <begin position="57"/>
        <end position="64"/>
    </location>
    <ligand>
        <name>ATP</name>
        <dbReference type="ChEBI" id="CHEBI:30616"/>
    </ligand>
</feature>
<dbReference type="EMBL" id="PHGZ01000013">
    <property type="protein sequence ID" value="PJG83129.1"/>
    <property type="molecule type" value="Genomic_DNA"/>
</dbReference>
<keyword evidence="16" id="KW-1185">Reference proteome</keyword>
<evidence type="ECO:0000256" key="8">
    <source>
        <dbReference type="ARBA" id="ARBA00022741"/>
    </source>
</evidence>
<dbReference type="SUPFAM" id="SSF52540">
    <property type="entry name" value="P-loop containing nucleoside triphosphate hydrolases"/>
    <property type="match status" value="1"/>
</dbReference>
<dbReference type="PANTHER" id="PTHR42724:SF1">
    <property type="entry name" value="TETRAACYLDISACCHARIDE 4'-KINASE, MITOCHONDRIAL-RELATED"/>
    <property type="match status" value="1"/>
</dbReference>
<dbReference type="NCBIfam" id="TIGR00682">
    <property type="entry name" value="lpxK"/>
    <property type="match status" value="1"/>
</dbReference>
<dbReference type="InterPro" id="IPR027417">
    <property type="entry name" value="P-loop_NTPase"/>
</dbReference>
<evidence type="ECO:0000256" key="13">
    <source>
        <dbReference type="HAMAP-Rule" id="MF_00409"/>
    </source>
</evidence>
<gene>
    <name evidence="13" type="primary">lpxK</name>
    <name evidence="15" type="ORF">CVP04_07195</name>
</gene>